<dbReference type="GeneID" id="114862997"/>
<evidence type="ECO:0000256" key="3">
    <source>
        <dbReference type="ARBA" id="ARBA00022692"/>
    </source>
</evidence>
<feature type="transmembrane region" description="Helical" evidence="7">
    <location>
        <begin position="83"/>
        <end position="106"/>
    </location>
</feature>
<evidence type="ECO:0000256" key="4">
    <source>
        <dbReference type="ARBA" id="ARBA00022824"/>
    </source>
</evidence>
<proteinExistence type="inferred from homology"/>
<feature type="transmembrane region" description="Helical" evidence="7">
    <location>
        <begin position="193"/>
        <end position="214"/>
    </location>
</feature>
<name>A0A8M1HIT7_BETSP</name>
<accession>A0A8M1HIT7</accession>
<evidence type="ECO:0000313" key="8">
    <source>
        <dbReference type="Proteomes" id="UP000515150"/>
    </source>
</evidence>
<evidence type="ECO:0000256" key="7">
    <source>
        <dbReference type="RuleBase" id="RU363059"/>
    </source>
</evidence>
<evidence type="ECO:0000256" key="2">
    <source>
        <dbReference type="ARBA" id="ARBA00008917"/>
    </source>
</evidence>
<dbReference type="CTD" id="91319"/>
<dbReference type="FunFam" id="1.20.1540.10:FF:000016">
    <property type="entry name" value="Derlin"/>
    <property type="match status" value="1"/>
</dbReference>
<gene>
    <name evidence="9" type="primary">derl3</name>
</gene>
<feature type="transmembrane region" description="Helical" evidence="7">
    <location>
        <begin position="126"/>
        <end position="158"/>
    </location>
</feature>
<dbReference type="PANTHER" id="PTHR11009">
    <property type="entry name" value="DER1-LIKE PROTEIN, DERLIN"/>
    <property type="match status" value="1"/>
</dbReference>
<keyword evidence="3 7" id="KW-0812">Transmembrane</keyword>
<sequence>MASSLRQEYFQIPVVTRAYTTACVLTTAAVHLEVVTPSQLHFNPDLIITRCQVTAPVSLNSGKAEVRGRRWWLTSLFTSLSQIWRLITSFLFFGSLGFSFLFNIIFLYRYCRMLEEGSFRGRTADFVFMLLFGGVVITLFGVVANVFFLGQAFIIMLVYVWSRRHPLTRIYFLGLLSFQAPFLPWLLMGFSLLLGNSIVVDLLGISVGHMYYFLEDVFPNRAGGRKLLRTPDLLHVVFDQLDNTDERRLPLEEQQDGELQQDEGPHN</sequence>
<dbReference type="Pfam" id="PF04511">
    <property type="entry name" value="DER1"/>
    <property type="match status" value="2"/>
</dbReference>
<protein>
    <recommendedName>
        <fullName evidence="7">Derlin</fullName>
    </recommendedName>
</protein>
<dbReference type="GO" id="GO:0005789">
    <property type="term" value="C:endoplasmic reticulum membrane"/>
    <property type="evidence" value="ECO:0007669"/>
    <property type="project" value="UniProtKB-SubCell"/>
</dbReference>
<organism evidence="8 9">
    <name type="scientific">Betta splendens</name>
    <name type="common">Siamese fighting fish</name>
    <dbReference type="NCBI Taxonomy" id="158456"/>
    <lineage>
        <taxon>Eukaryota</taxon>
        <taxon>Metazoa</taxon>
        <taxon>Chordata</taxon>
        <taxon>Craniata</taxon>
        <taxon>Vertebrata</taxon>
        <taxon>Euteleostomi</taxon>
        <taxon>Actinopterygii</taxon>
        <taxon>Neopterygii</taxon>
        <taxon>Teleostei</taxon>
        <taxon>Neoteleostei</taxon>
        <taxon>Acanthomorphata</taxon>
        <taxon>Anabantaria</taxon>
        <taxon>Anabantiformes</taxon>
        <taxon>Anabantoidei</taxon>
        <taxon>Osphronemidae</taxon>
        <taxon>Betta</taxon>
    </lineage>
</organism>
<dbReference type="AlphaFoldDB" id="A0A8M1HIT7"/>
<dbReference type="SUPFAM" id="SSF144091">
    <property type="entry name" value="Rhomboid-like"/>
    <property type="match status" value="1"/>
</dbReference>
<comment type="similarity">
    <text evidence="2 7">Belongs to the derlin family.</text>
</comment>
<evidence type="ECO:0000313" key="9">
    <source>
        <dbReference type="RefSeq" id="XP_040928385.1"/>
    </source>
</evidence>
<dbReference type="InterPro" id="IPR007599">
    <property type="entry name" value="DER1"/>
</dbReference>
<dbReference type="RefSeq" id="XP_040928385.1">
    <property type="nucleotide sequence ID" value="XM_041072451.2"/>
</dbReference>
<keyword evidence="4 7" id="KW-0256">Endoplasmic reticulum</keyword>
<comment type="subcellular location">
    <subcellularLocation>
        <location evidence="1 7">Endoplasmic reticulum membrane</location>
        <topology evidence="1 7">Multi-pass membrane protein</topology>
    </subcellularLocation>
</comment>
<keyword evidence="6 7" id="KW-0472">Membrane</keyword>
<keyword evidence="5 7" id="KW-1133">Transmembrane helix</keyword>
<dbReference type="Proteomes" id="UP000515150">
    <property type="component" value="Chromosome 9"/>
</dbReference>
<dbReference type="InterPro" id="IPR035952">
    <property type="entry name" value="Rhomboid-like_sf"/>
</dbReference>
<evidence type="ECO:0000256" key="5">
    <source>
        <dbReference type="ARBA" id="ARBA00022989"/>
    </source>
</evidence>
<comment type="caution">
    <text evidence="7">Lacks conserved residue(s) required for the propagation of feature annotation.</text>
</comment>
<evidence type="ECO:0000256" key="6">
    <source>
        <dbReference type="ARBA" id="ARBA00023136"/>
    </source>
</evidence>
<keyword evidence="8" id="KW-1185">Reference proteome</keyword>
<evidence type="ECO:0000256" key="1">
    <source>
        <dbReference type="ARBA" id="ARBA00004477"/>
    </source>
</evidence>
<comment type="function">
    <text evidence="7">Functional component of endoplasmic reticulum-associated degradation (ERAD) for misfolded lumenal proteins. May act by forming a channel that allows the retrotranslocation of misfolded proteins into the cytosol where they are ubiquitinated and degraded by the proteasome.</text>
</comment>
<dbReference type="GO" id="GO:0036503">
    <property type="term" value="P:ERAD pathway"/>
    <property type="evidence" value="ECO:0007669"/>
    <property type="project" value="UniProtKB-ARBA"/>
</dbReference>
<reference evidence="9" key="1">
    <citation type="submission" date="2025-08" db="UniProtKB">
        <authorList>
            <consortium name="RefSeq"/>
        </authorList>
    </citation>
    <scope>IDENTIFICATION</scope>
</reference>